<dbReference type="Gene3D" id="2.20.28.30">
    <property type="entry name" value="RNA polymerase ii, chain L"/>
    <property type="match status" value="1"/>
</dbReference>
<organism evidence="2 3">
    <name type="scientific">Desulfurobacterium pacificum</name>
    <dbReference type="NCBI Taxonomy" id="240166"/>
    <lineage>
        <taxon>Bacteria</taxon>
        <taxon>Pseudomonadati</taxon>
        <taxon>Aquificota</taxon>
        <taxon>Aquificia</taxon>
        <taxon>Desulfurobacteriales</taxon>
        <taxon>Desulfurobacteriaceae</taxon>
        <taxon>Desulfurobacterium</taxon>
    </lineage>
</organism>
<dbReference type="Proteomes" id="UP001157911">
    <property type="component" value="Unassembled WGS sequence"/>
</dbReference>
<gene>
    <name evidence="2" type="ORF">SAMN06265339_1260</name>
</gene>
<keyword evidence="3" id="KW-1185">Reference proteome</keyword>
<proteinExistence type="predicted"/>
<dbReference type="RefSeq" id="WP_283400719.1">
    <property type="nucleotide sequence ID" value="NZ_FXUB01000003.1"/>
</dbReference>
<evidence type="ECO:0000313" key="2">
    <source>
        <dbReference type="EMBL" id="SMP14034.1"/>
    </source>
</evidence>
<evidence type="ECO:0000259" key="1">
    <source>
        <dbReference type="Pfam" id="PF09723"/>
    </source>
</evidence>
<sequence length="51" mass="5976">MQIYVFRCNNCNAEFEEVIYTPLQLMEIKCPYCESEDVEVIDIANYCSPFG</sequence>
<reference evidence="2 3" key="1">
    <citation type="submission" date="2017-05" db="EMBL/GenBank/DDBJ databases">
        <authorList>
            <person name="Varghese N."/>
            <person name="Submissions S."/>
        </authorList>
    </citation>
    <scope>NUCLEOTIDE SEQUENCE [LARGE SCALE GENOMIC DNA]</scope>
    <source>
        <strain evidence="2 3">DSM 15522</strain>
    </source>
</reference>
<accession>A0ABY1NNG8</accession>
<name>A0ABY1NNG8_9BACT</name>
<dbReference type="EMBL" id="FXUB01000003">
    <property type="protein sequence ID" value="SMP14034.1"/>
    <property type="molecule type" value="Genomic_DNA"/>
</dbReference>
<comment type="caution">
    <text evidence="2">The sequence shown here is derived from an EMBL/GenBank/DDBJ whole genome shotgun (WGS) entry which is preliminary data.</text>
</comment>
<dbReference type="Pfam" id="PF09723">
    <property type="entry name" value="Zn_ribbon_8"/>
    <property type="match status" value="1"/>
</dbReference>
<evidence type="ECO:0000313" key="3">
    <source>
        <dbReference type="Proteomes" id="UP001157911"/>
    </source>
</evidence>
<feature type="domain" description="Putative regulatory protein FmdB zinc ribbon" evidence="1">
    <location>
        <begin position="1"/>
        <end position="39"/>
    </location>
</feature>
<dbReference type="InterPro" id="IPR013429">
    <property type="entry name" value="Regulatory_FmdB_Zinc_ribbon"/>
</dbReference>
<protein>
    <submittedName>
        <fullName evidence="2">Zinc ribbon domain-containing protein</fullName>
    </submittedName>
</protein>